<dbReference type="Gene3D" id="1.20.1110.10">
    <property type="entry name" value="Calcium-transporting ATPase, transmembrane domain"/>
    <property type="match status" value="3"/>
</dbReference>
<reference evidence="6 7" key="1">
    <citation type="submission" date="2020-02" db="EMBL/GenBank/DDBJ databases">
        <authorList>
            <person name="Sun Q."/>
        </authorList>
    </citation>
    <scope>NUCLEOTIDE SEQUENCE [LARGE SCALE GENOMIC DNA]</scope>
    <source>
        <strain evidence="6 7">YIM 13062</strain>
    </source>
</reference>
<proteinExistence type="predicted"/>
<dbReference type="Gene3D" id="3.40.50.1000">
    <property type="entry name" value="HAD superfamily/HAD-like"/>
    <property type="match status" value="1"/>
</dbReference>
<comment type="subcellular location">
    <subcellularLocation>
        <location evidence="1">Endomembrane system</location>
        <topology evidence="1">Multi-pass membrane protein</topology>
    </subcellularLocation>
</comment>
<protein>
    <recommendedName>
        <fullName evidence="8">Cation-transporting P-type ATPase N-terminal domain-containing protein</fullName>
    </recommendedName>
</protein>
<name>A0A846U1P2_9MICC</name>
<dbReference type="AlphaFoldDB" id="A0A846U1P2"/>
<evidence type="ECO:0000256" key="4">
    <source>
        <dbReference type="ARBA" id="ARBA00023136"/>
    </source>
</evidence>
<evidence type="ECO:0000313" key="6">
    <source>
        <dbReference type="EMBL" id="NKE10385.1"/>
    </source>
</evidence>
<dbReference type="RefSeq" id="WP_157980538.1">
    <property type="nucleotide sequence ID" value="NZ_JAAVUN010000023.1"/>
</dbReference>
<accession>A0A846U1P2</accession>
<dbReference type="PANTHER" id="PTHR42861">
    <property type="entry name" value="CALCIUM-TRANSPORTING ATPASE"/>
    <property type="match status" value="1"/>
</dbReference>
<dbReference type="PROSITE" id="PS00154">
    <property type="entry name" value="ATPASE_E1_E2"/>
    <property type="match status" value="1"/>
</dbReference>
<dbReference type="SUPFAM" id="SSF81653">
    <property type="entry name" value="Calcium ATPase, transduction domain A"/>
    <property type="match status" value="1"/>
</dbReference>
<dbReference type="InterPro" id="IPR008250">
    <property type="entry name" value="ATPase_P-typ_transduc_dom_A_sf"/>
</dbReference>
<dbReference type="InterPro" id="IPR018303">
    <property type="entry name" value="ATPase_P-typ_P_site"/>
</dbReference>
<dbReference type="SUPFAM" id="SSF81665">
    <property type="entry name" value="Calcium ATPase, transmembrane domain M"/>
    <property type="match status" value="1"/>
</dbReference>
<dbReference type="InterPro" id="IPR023214">
    <property type="entry name" value="HAD_sf"/>
</dbReference>
<dbReference type="GO" id="GO:0012505">
    <property type="term" value="C:endomembrane system"/>
    <property type="evidence" value="ECO:0007669"/>
    <property type="project" value="UniProtKB-SubCell"/>
</dbReference>
<evidence type="ECO:0000256" key="1">
    <source>
        <dbReference type="ARBA" id="ARBA00004127"/>
    </source>
</evidence>
<evidence type="ECO:0008006" key="8">
    <source>
        <dbReference type="Google" id="ProtNLM"/>
    </source>
</evidence>
<organism evidence="6 7">
    <name type="scientific">Kocuria subflava</name>
    <dbReference type="NCBI Taxonomy" id="1736139"/>
    <lineage>
        <taxon>Bacteria</taxon>
        <taxon>Bacillati</taxon>
        <taxon>Actinomycetota</taxon>
        <taxon>Actinomycetes</taxon>
        <taxon>Micrococcales</taxon>
        <taxon>Micrococcaceae</taxon>
        <taxon>Kocuria</taxon>
    </lineage>
</organism>
<feature type="transmembrane region" description="Helical" evidence="5">
    <location>
        <begin position="34"/>
        <end position="52"/>
    </location>
</feature>
<dbReference type="SUPFAM" id="SSF56784">
    <property type="entry name" value="HAD-like"/>
    <property type="match status" value="1"/>
</dbReference>
<dbReference type="Proteomes" id="UP000521379">
    <property type="component" value="Unassembled WGS sequence"/>
</dbReference>
<dbReference type="InterPro" id="IPR023299">
    <property type="entry name" value="ATPase_P-typ_cyto_dom_N"/>
</dbReference>
<dbReference type="InterPro" id="IPR023298">
    <property type="entry name" value="ATPase_P-typ_TM_dom_sf"/>
</dbReference>
<evidence type="ECO:0000313" key="7">
    <source>
        <dbReference type="Proteomes" id="UP000521379"/>
    </source>
</evidence>
<gene>
    <name evidence="6" type="ORF">GTW58_10685</name>
</gene>
<feature type="transmembrane region" description="Helical" evidence="5">
    <location>
        <begin position="12"/>
        <end position="28"/>
    </location>
</feature>
<evidence type="ECO:0000256" key="2">
    <source>
        <dbReference type="ARBA" id="ARBA00022692"/>
    </source>
</evidence>
<comment type="caution">
    <text evidence="6">The sequence shown here is derived from an EMBL/GenBank/DDBJ whole genome shotgun (WGS) entry which is preliminary data.</text>
</comment>
<dbReference type="EMBL" id="JAAVUN010000023">
    <property type="protein sequence ID" value="NKE10385.1"/>
    <property type="molecule type" value="Genomic_DNA"/>
</dbReference>
<evidence type="ECO:0000256" key="3">
    <source>
        <dbReference type="ARBA" id="ARBA00022989"/>
    </source>
</evidence>
<dbReference type="InterPro" id="IPR036412">
    <property type="entry name" value="HAD-like_sf"/>
</dbReference>
<dbReference type="Gene3D" id="2.70.150.10">
    <property type="entry name" value="Calcium-transporting ATPase, cytoplasmic transduction domain A"/>
    <property type="match status" value="2"/>
</dbReference>
<evidence type="ECO:0000256" key="5">
    <source>
        <dbReference type="SAM" id="Phobius"/>
    </source>
</evidence>
<dbReference type="GO" id="GO:0000166">
    <property type="term" value="F:nucleotide binding"/>
    <property type="evidence" value="ECO:0007669"/>
    <property type="project" value="InterPro"/>
</dbReference>
<dbReference type="Gene3D" id="3.40.1110.10">
    <property type="entry name" value="Calcium-transporting ATPase, cytoplasmic domain N"/>
    <property type="match status" value="1"/>
</dbReference>
<keyword evidence="4 5" id="KW-0472">Membrane</keyword>
<keyword evidence="2 5" id="KW-0812">Transmembrane</keyword>
<keyword evidence="7" id="KW-1185">Reference proteome</keyword>
<keyword evidence="3 5" id="KW-1133">Transmembrane helix</keyword>
<sequence length="211" mass="22371">MVVRFLKHFNDVLIYVLLAAAVLTAVLQEWVDTVVILLVVVINAVIGFVQEGRAEKALEGIRDMLSANASVKRDGSWSTVEADAALGDRSSLLFSGSLLASGAGSGVVVATGEQAEIGRINQMMSAVETLETPLTRQIATFSEWLSLGVQTMAKQNAITRKLPAVQTLGSVTTICSDKTGTLTKNEMTVVRGVVGIWSSRSPEPGTSPRAP</sequence>